<dbReference type="AlphaFoldDB" id="X1EBG4"/>
<comment type="caution">
    <text evidence="1">The sequence shown here is derived from an EMBL/GenBank/DDBJ whole genome shotgun (WGS) entry which is preliminary data.</text>
</comment>
<proteinExistence type="predicted"/>
<feature type="non-terminal residue" evidence="1">
    <location>
        <position position="117"/>
    </location>
</feature>
<dbReference type="EMBL" id="BART01035876">
    <property type="protein sequence ID" value="GAH05998.1"/>
    <property type="molecule type" value="Genomic_DNA"/>
</dbReference>
<protein>
    <submittedName>
        <fullName evidence="1">Uncharacterized protein</fullName>
    </submittedName>
</protein>
<sequence length="117" mass="13188">MTNKTNRKPVDQHTKKRALSLFYSPHDLLWDAVQCPGLTQSAKDINHLKNSLARQLKAFNYKQKKSLLWAVFIGGTGTGKSTLFNALCRSYISETGVERPKTAGTIVYVHKKIPLEE</sequence>
<gene>
    <name evidence="1" type="ORF">S01H4_60732</name>
</gene>
<accession>X1EBG4</accession>
<name>X1EBG4_9ZZZZ</name>
<dbReference type="InterPro" id="IPR027417">
    <property type="entry name" value="P-loop_NTPase"/>
</dbReference>
<evidence type="ECO:0000313" key="1">
    <source>
        <dbReference type="EMBL" id="GAH05998.1"/>
    </source>
</evidence>
<organism evidence="1">
    <name type="scientific">marine sediment metagenome</name>
    <dbReference type="NCBI Taxonomy" id="412755"/>
    <lineage>
        <taxon>unclassified sequences</taxon>
        <taxon>metagenomes</taxon>
        <taxon>ecological metagenomes</taxon>
    </lineage>
</organism>
<reference evidence="1" key="1">
    <citation type="journal article" date="2014" name="Front. Microbiol.">
        <title>High frequency of phylogenetically diverse reductive dehalogenase-homologous genes in deep subseafloor sedimentary metagenomes.</title>
        <authorList>
            <person name="Kawai M."/>
            <person name="Futagami T."/>
            <person name="Toyoda A."/>
            <person name="Takaki Y."/>
            <person name="Nishi S."/>
            <person name="Hori S."/>
            <person name="Arai W."/>
            <person name="Tsubouchi T."/>
            <person name="Morono Y."/>
            <person name="Uchiyama I."/>
            <person name="Ito T."/>
            <person name="Fujiyama A."/>
            <person name="Inagaki F."/>
            <person name="Takami H."/>
        </authorList>
    </citation>
    <scope>NUCLEOTIDE SEQUENCE</scope>
    <source>
        <strain evidence="1">Expedition CK06-06</strain>
    </source>
</reference>
<dbReference type="Gene3D" id="3.40.50.300">
    <property type="entry name" value="P-loop containing nucleotide triphosphate hydrolases"/>
    <property type="match status" value="1"/>
</dbReference>
<dbReference type="SUPFAM" id="SSF52540">
    <property type="entry name" value="P-loop containing nucleoside triphosphate hydrolases"/>
    <property type="match status" value="1"/>
</dbReference>